<dbReference type="PANTHER" id="PTHR47260">
    <property type="entry name" value="UPF0644 PROTEIN PB2B4.06"/>
    <property type="match status" value="1"/>
</dbReference>
<evidence type="ECO:0000313" key="3">
    <source>
        <dbReference type="Proteomes" id="UP000479241"/>
    </source>
</evidence>
<dbReference type="Proteomes" id="UP000479241">
    <property type="component" value="Unassembled WGS sequence"/>
</dbReference>
<dbReference type="Pfam" id="PF03061">
    <property type="entry name" value="4HBT"/>
    <property type="match status" value="1"/>
</dbReference>
<dbReference type="AlphaFoldDB" id="A0A6L9W6S2"/>
<proteinExistence type="predicted"/>
<feature type="domain" description="Thioesterase" evidence="1">
    <location>
        <begin position="104"/>
        <end position="161"/>
    </location>
</feature>
<name>A0A6L9W6S2_9ACTN</name>
<reference evidence="2 3" key="1">
    <citation type="submission" date="2019-12" db="EMBL/GenBank/DDBJ databases">
        <title>the WGS of Blastococcus saxobsidens 67B17.</title>
        <authorList>
            <person name="Jiang Z."/>
        </authorList>
    </citation>
    <scope>NUCLEOTIDE SEQUENCE [LARGE SCALE GENOMIC DNA]</scope>
    <source>
        <strain evidence="2 3">67B17</strain>
    </source>
</reference>
<accession>A0A6L9W6S2</accession>
<dbReference type="SUPFAM" id="SSF54637">
    <property type="entry name" value="Thioesterase/thiol ester dehydrase-isomerase"/>
    <property type="match status" value="1"/>
</dbReference>
<organism evidence="2 3">
    <name type="scientific">Blastococcus saxobsidens</name>
    <dbReference type="NCBI Taxonomy" id="138336"/>
    <lineage>
        <taxon>Bacteria</taxon>
        <taxon>Bacillati</taxon>
        <taxon>Actinomycetota</taxon>
        <taxon>Actinomycetes</taxon>
        <taxon>Geodermatophilales</taxon>
        <taxon>Geodermatophilaceae</taxon>
        <taxon>Blastococcus</taxon>
    </lineage>
</organism>
<evidence type="ECO:0000259" key="1">
    <source>
        <dbReference type="Pfam" id="PF03061"/>
    </source>
</evidence>
<dbReference type="CDD" id="cd03443">
    <property type="entry name" value="PaaI_thioesterase"/>
    <property type="match status" value="1"/>
</dbReference>
<comment type="caution">
    <text evidence="2">The sequence shown here is derived from an EMBL/GenBank/DDBJ whole genome shotgun (WGS) entry which is preliminary data.</text>
</comment>
<dbReference type="InterPro" id="IPR052061">
    <property type="entry name" value="PTE-AB_protein"/>
</dbReference>
<protein>
    <submittedName>
        <fullName evidence="2">PaaI family thioesterase</fullName>
    </submittedName>
</protein>
<dbReference type="Gene3D" id="3.10.129.10">
    <property type="entry name" value="Hotdog Thioesterase"/>
    <property type="match status" value="1"/>
</dbReference>
<dbReference type="PANTHER" id="PTHR47260:SF1">
    <property type="entry name" value="UPF0644 PROTEIN PB2B4.06"/>
    <property type="match status" value="1"/>
</dbReference>
<dbReference type="InterPro" id="IPR029069">
    <property type="entry name" value="HotDog_dom_sf"/>
</dbReference>
<dbReference type="EMBL" id="JAAGWG010000034">
    <property type="protein sequence ID" value="NEK87512.1"/>
    <property type="molecule type" value="Genomic_DNA"/>
</dbReference>
<dbReference type="InterPro" id="IPR006683">
    <property type="entry name" value="Thioestr_dom"/>
</dbReference>
<sequence>MTASTDLGAALRELIEVSVTTTTPAGEVAAAAELVRQATARLAVSRRSAAVLPALDDPSVGRRVFNPVVGIGNAIAPPLLVRRDGDGVTAEVTLGVAYEGPPSYVHGGMSALFMDQLLGSAAGAAGLWGMTAHLELDYRGPLPLETPLVLRAWVDSNEGRKSVIAGTIALAAEPDRPLVEARGIFVMPRPEKVQAYFGAITDAAGKHTPPRRPGDATSVQWS</sequence>
<evidence type="ECO:0000313" key="2">
    <source>
        <dbReference type="EMBL" id="NEK87512.1"/>
    </source>
</evidence>
<gene>
    <name evidence="2" type="ORF">GCU60_17360</name>
</gene>